<protein>
    <submittedName>
        <fullName evidence="2">Uncharacterized protein</fullName>
    </submittedName>
</protein>
<dbReference type="EMBL" id="AXCR01000005">
    <property type="protein sequence ID" value="KJR87606.1"/>
    <property type="molecule type" value="Genomic_DNA"/>
</dbReference>
<gene>
    <name evidence="2" type="ORF">SPSK_11025</name>
</gene>
<accession>A0A0F2MHG2</accession>
<dbReference type="GeneID" id="27672522"/>
<reference evidence="2 3" key="1">
    <citation type="journal article" date="2014" name="BMC Genomics">
        <title>Comparative genomics of the major fungal agents of human and animal Sporotrichosis: Sporothrix schenckii and Sporothrix brasiliensis.</title>
        <authorList>
            <person name="Teixeira M.M."/>
            <person name="de Almeida L.G."/>
            <person name="Kubitschek-Barreira P."/>
            <person name="Alves F.L."/>
            <person name="Kioshima E.S."/>
            <person name="Abadio A.K."/>
            <person name="Fernandes L."/>
            <person name="Derengowski L.S."/>
            <person name="Ferreira K.S."/>
            <person name="Souza R.C."/>
            <person name="Ruiz J.C."/>
            <person name="de Andrade N.C."/>
            <person name="Paes H.C."/>
            <person name="Nicola A.M."/>
            <person name="Albuquerque P."/>
            <person name="Gerber A.L."/>
            <person name="Martins V.P."/>
            <person name="Peconick L.D."/>
            <person name="Neto A.V."/>
            <person name="Chaucanez C.B."/>
            <person name="Silva P.A."/>
            <person name="Cunha O.L."/>
            <person name="de Oliveira F.F."/>
            <person name="dos Santos T.C."/>
            <person name="Barros A.L."/>
            <person name="Soares M.A."/>
            <person name="de Oliveira L.M."/>
            <person name="Marini M.M."/>
            <person name="Villalobos-Duno H."/>
            <person name="Cunha M.M."/>
            <person name="de Hoog S."/>
            <person name="da Silveira J.F."/>
            <person name="Henrissat B."/>
            <person name="Nino-Vega G.A."/>
            <person name="Cisalpino P.S."/>
            <person name="Mora-Montes H.M."/>
            <person name="Almeida S.R."/>
            <person name="Stajich J.E."/>
            <person name="Lopes-Bezerra L.M."/>
            <person name="Vasconcelos A.T."/>
            <person name="Felipe M.S."/>
        </authorList>
    </citation>
    <scope>NUCLEOTIDE SEQUENCE [LARGE SCALE GENOMIC DNA]</scope>
    <source>
        <strain evidence="2 3">1099-18</strain>
    </source>
</reference>
<dbReference type="Gene3D" id="2.60.40.420">
    <property type="entry name" value="Cupredoxins - blue copper proteins"/>
    <property type="match status" value="1"/>
</dbReference>
<organism evidence="2 3">
    <name type="scientific">Sporothrix schenckii 1099-18</name>
    <dbReference type="NCBI Taxonomy" id="1397361"/>
    <lineage>
        <taxon>Eukaryota</taxon>
        <taxon>Fungi</taxon>
        <taxon>Dikarya</taxon>
        <taxon>Ascomycota</taxon>
        <taxon>Pezizomycotina</taxon>
        <taxon>Sordariomycetes</taxon>
        <taxon>Sordariomycetidae</taxon>
        <taxon>Ophiostomatales</taxon>
        <taxon>Ophiostomataceae</taxon>
        <taxon>Sporothrix</taxon>
    </lineage>
</organism>
<name>A0A0F2MHG2_SPOSC</name>
<reference evidence="2 3" key="2">
    <citation type="journal article" date="2015" name="Eukaryot. Cell">
        <title>Asexual propagation of a virulent clone complex in a human and feline outbreak of sporotrichosis.</title>
        <authorList>
            <person name="Teixeira Mde M."/>
            <person name="Rodrigues A.M."/>
            <person name="Tsui C.K."/>
            <person name="de Almeida L.G."/>
            <person name="Van Diepeningen A.D."/>
            <person name="van den Ende B.G."/>
            <person name="Fernandes G.F."/>
            <person name="Kano R."/>
            <person name="Hamelin R.C."/>
            <person name="Lopes-Bezerra L.M."/>
            <person name="Vasconcelos A.T."/>
            <person name="de Hoog S."/>
            <person name="de Camargo Z.P."/>
            <person name="Felipe M.S."/>
        </authorList>
    </citation>
    <scope>NUCLEOTIDE SEQUENCE [LARGE SCALE GENOMIC DNA]</scope>
    <source>
        <strain evidence="2 3">1099-18</strain>
    </source>
</reference>
<dbReference type="InterPro" id="IPR008972">
    <property type="entry name" value="Cupredoxin"/>
</dbReference>
<dbReference type="VEuPathDB" id="FungiDB:SPSK_11025"/>
<evidence type="ECO:0000256" key="1">
    <source>
        <dbReference type="SAM" id="MobiDB-lite"/>
    </source>
</evidence>
<evidence type="ECO:0000313" key="2">
    <source>
        <dbReference type="EMBL" id="KJR87606.1"/>
    </source>
</evidence>
<feature type="region of interest" description="Disordered" evidence="1">
    <location>
        <begin position="34"/>
        <end position="55"/>
    </location>
</feature>
<evidence type="ECO:0000313" key="3">
    <source>
        <dbReference type="Proteomes" id="UP000033710"/>
    </source>
</evidence>
<sequence>MKRRPSPSQNFGCAVVQSYGENDRPSNVLGIVRYDSSSTSDPTSTAWSSATDDGTTTCEDVPMASLLPYLASATADDPDTTTTFAIGLYRGKNGVGL</sequence>
<dbReference type="KEGG" id="ssck:SPSK_11025"/>
<feature type="compositionally biased region" description="Low complexity" evidence="1">
    <location>
        <begin position="35"/>
        <end position="55"/>
    </location>
</feature>
<proteinExistence type="predicted"/>
<dbReference type="RefSeq" id="XP_016590282.1">
    <property type="nucleotide sequence ID" value="XM_016737245.1"/>
</dbReference>
<dbReference type="AlphaFoldDB" id="A0A0F2MHG2"/>
<comment type="caution">
    <text evidence="2">The sequence shown here is derived from an EMBL/GenBank/DDBJ whole genome shotgun (WGS) entry which is preliminary data.</text>
</comment>
<dbReference type="Proteomes" id="UP000033710">
    <property type="component" value="Unassembled WGS sequence"/>
</dbReference>